<evidence type="ECO:0000256" key="1">
    <source>
        <dbReference type="SAM" id="MobiDB-lite"/>
    </source>
</evidence>
<dbReference type="AlphaFoldDB" id="A0A1F6A7Z9"/>
<protein>
    <submittedName>
        <fullName evidence="2">Uncharacterized protein</fullName>
    </submittedName>
</protein>
<dbReference type="Proteomes" id="UP000177092">
    <property type="component" value="Unassembled WGS sequence"/>
</dbReference>
<organism evidence="2 3">
    <name type="scientific">Candidatus Gottesmanbacteria bacterium RIFCSPHIGHO2_02_FULL_40_13</name>
    <dbReference type="NCBI Taxonomy" id="1798384"/>
    <lineage>
        <taxon>Bacteria</taxon>
        <taxon>Candidatus Gottesmaniibacteriota</taxon>
    </lineage>
</organism>
<sequence length="374" mass="40306">MSSINFNKIIPGGNKAERNSGGGGGRIFKNRVIPESPKPERPPKQFNLFTRNDSHARAEKAANRLALQQQKEAAEILRQQKLAETRASIQAITTAGPAEPLDIPAIDRGLRPAIGRLAQRDPARALQVAEQYVAQVKAHNDGIFKMQEALEASRAAAEAKRLELDNKPIVAAGRSKSKPQHPPTPPRRILQGAVSVVAVPLSLLGRVITASLNGTPQQAFNNITVDGRGVHTFQPLSRISSRHITHAELPQHIIAVNPPSYLDKPFGFFSTLFGETTAQRLLPIGTIGVTDRQGNIVVGEAPAIFPVRKKAIMEAALRASAIPIMKIPAFEPEPDLAALLGPAAKELGIEKQENTPAPRITPPQHKGAGSRGHY</sequence>
<evidence type="ECO:0000313" key="2">
    <source>
        <dbReference type="EMBL" id="OGG20653.1"/>
    </source>
</evidence>
<feature type="region of interest" description="Disordered" evidence="1">
    <location>
        <begin position="1"/>
        <end position="44"/>
    </location>
</feature>
<feature type="region of interest" description="Disordered" evidence="1">
    <location>
        <begin position="167"/>
        <end position="188"/>
    </location>
</feature>
<proteinExistence type="predicted"/>
<feature type="region of interest" description="Disordered" evidence="1">
    <location>
        <begin position="351"/>
        <end position="374"/>
    </location>
</feature>
<reference evidence="2 3" key="1">
    <citation type="journal article" date="2016" name="Nat. Commun.">
        <title>Thousands of microbial genomes shed light on interconnected biogeochemical processes in an aquifer system.</title>
        <authorList>
            <person name="Anantharaman K."/>
            <person name="Brown C.T."/>
            <person name="Hug L.A."/>
            <person name="Sharon I."/>
            <person name="Castelle C.J."/>
            <person name="Probst A.J."/>
            <person name="Thomas B.C."/>
            <person name="Singh A."/>
            <person name="Wilkins M.J."/>
            <person name="Karaoz U."/>
            <person name="Brodie E.L."/>
            <person name="Williams K.H."/>
            <person name="Hubbard S.S."/>
            <person name="Banfield J.F."/>
        </authorList>
    </citation>
    <scope>NUCLEOTIDE SEQUENCE [LARGE SCALE GENOMIC DNA]</scope>
</reference>
<dbReference type="STRING" id="1798384.A3D03_01795"/>
<gene>
    <name evidence="2" type="ORF">A3D03_01795</name>
</gene>
<comment type="caution">
    <text evidence="2">The sequence shown here is derived from an EMBL/GenBank/DDBJ whole genome shotgun (WGS) entry which is preliminary data.</text>
</comment>
<accession>A0A1F6A7Z9</accession>
<dbReference type="EMBL" id="MFJN01000038">
    <property type="protein sequence ID" value="OGG20653.1"/>
    <property type="molecule type" value="Genomic_DNA"/>
</dbReference>
<evidence type="ECO:0000313" key="3">
    <source>
        <dbReference type="Proteomes" id="UP000177092"/>
    </source>
</evidence>
<name>A0A1F6A7Z9_9BACT</name>